<evidence type="ECO:0000256" key="1">
    <source>
        <dbReference type="SAM" id="MobiDB-lite"/>
    </source>
</evidence>
<dbReference type="Proteomes" id="UP001199469">
    <property type="component" value="Unassembled WGS sequence"/>
</dbReference>
<name>A0ABS8PFZ2_9PSEU</name>
<protein>
    <submittedName>
        <fullName evidence="3">STAS domain-containing protein</fullName>
    </submittedName>
</protein>
<reference evidence="3 4" key="1">
    <citation type="submission" date="2021-11" db="EMBL/GenBank/DDBJ databases">
        <title>Draft genome sequence of Actinomycetospora sp. SF1 isolated from the rhizosphere soil.</title>
        <authorList>
            <person name="Duangmal K."/>
            <person name="Chantavorakit T."/>
        </authorList>
    </citation>
    <scope>NUCLEOTIDE SEQUENCE [LARGE SCALE GENOMIC DNA]</scope>
    <source>
        <strain evidence="3 4">TBRC 5722</strain>
    </source>
</reference>
<dbReference type="Pfam" id="PF13466">
    <property type="entry name" value="STAS_2"/>
    <property type="match status" value="1"/>
</dbReference>
<feature type="region of interest" description="Disordered" evidence="1">
    <location>
        <begin position="100"/>
        <end position="122"/>
    </location>
</feature>
<keyword evidence="4" id="KW-1185">Reference proteome</keyword>
<comment type="caution">
    <text evidence="3">The sequence shown here is derived from an EMBL/GenBank/DDBJ whole genome shotgun (WGS) entry which is preliminary data.</text>
</comment>
<gene>
    <name evidence="3" type="ORF">LQ327_21370</name>
</gene>
<evidence type="ECO:0000313" key="3">
    <source>
        <dbReference type="EMBL" id="MCD2195924.1"/>
    </source>
</evidence>
<dbReference type="EMBL" id="JAJNDB010000005">
    <property type="protein sequence ID" value="MCD2195924.1"/>
    <property type="molecule type" value="Genomic_DNA"/>
</dbReference>
<dbReference type="InterPro" id="IPR058548">
    <property type="entry name" value="MlaB-like_STAS"/>
</dbReference>
<dbReference type="Gene3D" id="3.30.750.24">
    <property type="entry name" value="STAS domain"/>
    <property type="match status" value="1"/>
</dbReference>
<dbReference type="RefSeq" id="WP_230737789.1">
    <property type="nucleotide sequence ID" value="NZ_JAJNDB010000005.1"/>
</dbReference>
<sequence>MPHIAAETEHVRPCSGSSSFVGSTSDGAQQGRITLQGLLDAEAVDRLAAHLYGFLESGVRFITVDAHDVIRADPSLVPLLGRFQRRLTRRHGLLTMTGLHPSAFPIPAQRPAPASPVPGGRR</sequence>
<accession>A0ABS8PFZ2</accession>
<evidence type="ECO:0000259" key="2">
    <source>
        <dbReference type="Pfam" id="PF13466"/>
    </source>
</evidence>
<dbReference type="SUPFAM" id="SSF52091">
    <property type="entry name" value="SpoIIaa-like"/>
    <property type="match status" value="1"/>
</dbReference>
<evidence type="ECO:0000313" key="4">
    <source>
        <dbReference type="Proteomes" id="UP001199469"/>
    </source>
</evidence>
<organism evidence="3 4">
    <name type="scientific">Actinomycetospora endophytica</name>
    <dbReference type="NCBI Taxonomy" id="2291215"/>
    <lineage>
        <taxon>Bacteria</taxon>
        <taxon>Bacillati</taxon>
        <taxon>Actinomycetota</taxon>
        <taxon>Actinomycetes</taxon>
        <taxon>Pseudonocardiales</taxon>
        <taxon>Pseudonocardiaceae</taxon>
        <taxon>Actinomycetospora</taxon>
    </lineage>
</organism>
<proteinExistence type="predicted"/>
<dbReference type="InterPro" id="IPR036513">
    <property type="entry name" value="STAS_dom_sf"/>
</dbReference>
<feature type="domain" description="MlaB-like STAS" evidence="2">
    <location>
        <begin position="33"/>
        <end position="101"/>
    </location>
</feature>